<dbReference type="SMART" id="SM00822">
    <property type="entry name" value="PKS_KR"/>
    <property type="match status" value="1"/>
</dbReference>
<feature type="domain" description="Ketoreductase" evidence="4">
    <location>
        <begin position="6"/>
        <end position="189"/>
    </location>
</feature>
<evidence type="ECO:0000256" key="1">
    <source>
        <dbReference type="ARBA" id="ARBA00006484"/>
    </source>
</evidence>
<dbReference type="InterPro" id="IPR002347">
    <property type="entry name" value="SDR_fam"/>
</dbReference>
<evidence type="ECO:0000256" key="2">
    <source>
        <dbReference type="ARBA" id="ARBA00023002"/>
    </source>
</evidence>
<comment type="caution">
    <text evidence="5">The sequence shown here is derived from an EMBL/GenBank/DDBJ whole genome shotgun (WGS) entry which is preliminary data.</text>
</comment>
<dbReference type="Gene3D" id="3.40.50.720">
    <property type="entry name" value="NAD(P)-binding Rossmann-like Domain"/>
    <property type="match status" value="1"/>
</dbReference>
<dbReference type="Pfam" id="PF00106">
    <property type="entry name" value="adh_short"/>
    <property type="match status" value="1"/>
</dbReference>
<dbReference type="PRINTS" id="PR00081">
    <property type="entry name" value="GDHRDH"/>
</dbReference>
<sequence length="268" mass="29784">MDLNDKYVLLTGASGGIGQEIALALEVKGARLILVARDKEKLEQIRYSMAKPDRHDVLAADLLTAQGREVVNSYAKEQLRKNKQISALINNAGSNQFQFLAQRSAESIEREMQLNLMTPIALSQSALGWLKRPGVILNIGSTLGSIGYPGYTAYCASKAGLHRFSEALDRELDGAAIRVLYLAPRTTETELNSPRVVELNQKLGNRSDSPQVVAEHVVQMLEQETAAKWIGWPEKLFARINQVFPRLVSGSIRKQQETIHYFINHSSN</sequence>
<dbReference type="GO" id="GO:0004316">
    <property type="term" value="F:3-oxoacyl-[acyl-carrier-protein] reductase (NADPH) activity"/>
    <property type="evidence" value="ECO:0007669"/>
    <property type="project" value="UniProtKB-EC"/>
</dbReference>
<dbReference type="InterPro" id="IPR057326">
    <property type="entry name" value="KR_dom"/>
</dbReference>
<evidence type="ECO:0000313" key="5">
    <source>
        <dbReference type="EMBL" id="CAH0540322.1"/>
    </source>
</evidence>
<dbReference type="Proteomes" id="UP000838748">
    <property type="component" value="Unassembled WGS sequence"/>
</dbReference>
<evidence type="ECO:0000259" key="4">
    <source>
        <dbReference type="SMART" id="SM00822"/>
    </source>
</evidence>
<reference evidence="5" key="1">
    <citation type="submission" date="2021-11" db="EMBL/GenBank/DDBJ databases">
        <authorList>
            <person name="Rodrigo-Torres L."/>
            <person name="Arahal R. D."/>
            <person name="Lucena T."/>
        </authorList>
    </citation>
    <scope>NUCLEOTIDE SEQUENCE</scope>
    <source>
        <strain evidence="5">CECT 7928</strain>
    </source>
</reference>
<comment type="similarity">
    <text evidence="1 3">Belongs to the short-chain dehydrogenases/reductases (SDR) family.</text>
</comment>
<dbReference type="CDD" id="cd05233">
    <property type="entry name" value="SDR_c"/>
    <property type="match status" value="1"/>
</dbReference>
<keyword evidence="6" id="KW-1185">Reference proteome</keyword>
<dbReference type="PANTHER" id="PTHR44196">
    <property type="entry name" value="DEHYDROGENASE/REDUCTASE SDR FAMILY MEMBER 7B"/>
    <property type="match status" value="1"/>
</dbReference>
<proteinExistence type="inferred from homology"/>
<dbReference type="SUPFAM" id="SSF51735">
    <property type="entry name" value="NAD(P)-binding Rossmann-fold domains"/>
    <property type="match status" value="1"/>
</dbReference>
<dbReference type="InterPro" id="IPR036291">
    <property type="entry name" value="NAD(P)-bd_dom_sf"/>
</dbReference>
<dbReference type="EC" id="1.1.1.100" evidence="5"/>
<protein>
    <submittedName>
        <fullName evidence="5">3-oxoacyl-[acyl-carrier-protein] reductase FabG</fullName>
        <ecNumber evidence="5">1.1.1.100</ecNumber>
    </submittedName>
</protein>
<gene>
    <name evidence="5" type="primary">fabG_6</name>
    <name evidence="5" type="ORF">VMF7928_02767</name>
</gene>
<dbReference type="PRINTS" id="PR00080">
    <property type="entry name" value="SDRFAMILY"/>
</dbReference>
<dbReference type="PANTHER" id="PTHR44196:SF1">
    <property type="entry name" value="DEHYDROGENASE_REDUCTASE SDR FAMILY MEMBER 7B"/>
    <property type="match status" value="1"/>
</dbReference>
<dbReference type="RefSeq" id="WP_237362306.1">
    <property type="nucleotide sequence ID" value="NZ_CAKLDM010000002.1"/>
</dbReference>
<organism evidence="5 6">
    <name type="scientific">Vibrio marisflavi CECT 7928</name>
    <dbReference type="NCBI Taxonomy" id="634439"/>
    <lineage>
        <taxon>Bacteria</taxon>
        <taxon>Pseudomonadati</taxon>
        <taxon>Pseudomonadota</taxon>
        <taxon>Gammaproteobacteria</taxon>
        <taxon>Vibrionales</taxon>
        <taxon>Vibrionaceae</taxon>
        <taxon>Vibrio</taxon>
    </lineage>
</organism>
<keyword evidence="2 5" id="KW-0560">Oxidoreductase</keyword>
<dbReference type="NCBIfam" id="NF006565">
    <property type="entry name" value="PRK09072.1"/>
    <property type="match status" value="1"/>
</dbReference>
<name>A0ABM9A5Z1_9VIBR</name>
<evidence type="ECO:0000256" key="3">
    <source>
        <dbReference type="RuleBase" id="RU000363"/>
    </source>
</evidence>
<dbReference type="EMBL" id="CAKLDM010000002">
    <property type="protein sequence ID" value="CAH0540322.1"/>
    <property type="molecule type" value="Genomic_DNA"/>
</dbReference>
<accession>A0ABM9A5Z1</accession>
<evidence type="ECO:0000313" key="6">
    <source>
        <dbReference type="Proteomes" id="UP000838748"/>
    </source>
</evidence>